<proteinExistence type="predicted"/>
<dbReference type="PROSITE" id="PS51688">
    <property type="entry name" value="ICA"/>
    <property type="match status" value="1"/>
</dbReference>
<dbReference type="Pfam" id="PF03906">
    <property type="entry name" value="Phage_T7_tail"/>
    <property type="match status" value="1"/>
</dbReference>
<dbReference type="GeneID" id="55412229"/>
<evidence type="ECO:0000256" key="4">
    <source>
        <dbReference type="SAM" id="MobiDB-lite"/>
    </source>
</evidence>
<evidence type="ECO:0000256" key="1">
    <source>
        <dbReference type="ARBA" id="ARBA00004328"/>
    </source>
</evidence>
<comment type="subcellular location">
    <subcellularLocation>
        <location evidence="1">Virion</location>
    </subcellularLocation>
</comment>
<dbReference type="Pfam" id="PF13884">
    <property type="entry name" value="Peptidase_S74"/>
    <property type="match status" value="1"/>
</dbReference>
<dbReference type="InterPro" id="IPR030392">
    <property type="entry name" value="S74_ICA"/>
</dbReference>
<dbReference type="KEGG" id="vg:55412229"/>
<evidence type="ECO:0000313" key="6">
    <source>
        <dbReference type="EMBL" id="BAQ94451.1"/>
    </source>
</evidence>
<sequence>MTVHLSYQEWDGDGSTKEFTFTFDYLNKSHVFCYLNNSKLKLVADGEPADGEWAWDGDKKVKLGTAPEKGEVFKVERDTPDDKQIVEWEDGSYLVSNDLNTSDLQWLYLIQELNEGSGSDGGGIVKSLVGTLPVKIDSSTPAKPVVSLDLITGDQAAKDPSDPSWDTDTKVLTPAAAMRLFGTVIGDGKSYPGDGNKGLDGKIRIDDSDEVNKKIYYWKDSEFGWEIIDLPANVVIQDKAPKKGDLEAGTLWFNSTDGRLYILYNDDWADASPEGTFVVNLGYTAETDGGTVTNDKGDDAKLTLSTEEKAGLMSPAQFKKLKGINDGGEENVQSDWGQTDSEKDDFIKNKPTISENEDGDITNVRVNLSRTVSEETVTINNDKGDDTTIPTATDEKAGVMSAEDHKKLSAVGDGTDLGEKDRGTTTLTITSSTGDDYVVPAATQELCGLMSAGDKERLANTGRVLLFQGLVDLSSSETESPTEDGDVGFTWINDNGEKEGAQECSAEWAAKIRNMSEGDAVGAGDFVIWTEQNDFVHLANVMIPTNLTVDNVTATTLDVASSTGGDATIPAATDTKAGLLTGALRKKLNELENKTNLKWVGKGKDSAVIESDTGDDATLPKVTSSQAGLMSGTEHDKLKGLTAGATKSDLGYTKAKDQGTVTNTGGTAATLPLADGTNAGLLKPSHYTRIDGVEDGAEKNVQSDWNNTVTTADAYIKNKPTITIEDDKVTNIAFDLSVTTNTNNVRITNPCGNDATIPAATDTRAGVMTDDDRKKLDSLSAYVLPTASTTVKGGIKVGSMLTMVGGGDEVMNVYHRSTNVAESVVSRDASGNFAAQDVQFSKLEVTSTSKFGNKIEGTSIEMSGNICAFSDEVLKNIKGYVVPAAHARIWAYKYTLKADKEEKPQIGFIAQEVQKVYPEAVHTNDEGLLMLDYGKMVVPLWAQVQELQRKVDELTEKLEALS</sequence>
<dbReference type="EMBL" id="AP013548">
    <property type="protein sequence ID" value="BAQ94451.1"/>
    <property type="molecule type" value="Genomic_DNA"/>
</dbReference>
<protein>
    <submittedName>
        <fullName evidence="6">Phage related tail fibre protein</fullName>
    </submittedName>
</protein>
<dbReference type="RefSeq" id="YP_009777948.1">
    <property type="nucleotide sequence ID" value="NC_047707.1"/>
</dbReference>
<evidence type="ECO:0000313" key="7">
    <source>
        <dbReference type="Proteomes" id="UP000504725"/>
    </source>
</evidence>
<evidence type="ECO:0000256" key="2">
    <source>
        <dbReference type="ARBA" id="ARBA00022732"/>
    </source>
</evidence>
<reference evidence="6 7" key="1">
    <citation type="journal article" date="2013" name="PLoS Genet.">
        <title>Expanding the Marine Virosphere Using Metagenomics.</title>
        <authorList>
            <person name="Mizuno C.M."/>
            <person name="Rodriguez-Valera F."/>
            <person name="Kimes N.E."/>
            <person name="Ghai R."/>
        </authorList>
    </citation>
    <scope>NUCLEOTIDE SEQUENCE [LARGE SCALE GENOMIC DNA]</scope>
    <source>
        <strain evidence="6">UvMED-CGR-U-MedDCM-OCT-S38-C3</strain>
    </source>
</reference>
<dbReference type="InterPro" id="IPR005604">
    <property type="entry name" value="Phage_T7_tail_fibre-like_N"/>
</dbReference>
<organism evidence="6 7">
    <name type="scientific">uncultured phage_MedDCM-OCT-S38-C3</name>
    <dbReference type="NCBI Taxonomy" id="2740803"/>
    <lineage>
        <taxon>Viruses</taxon>
        <taxon>Duplodnaviria</taxon>
        <taxon>Heunggongvirae</taxon>
        <taxon>Uroviricota</taxon>
        <taxon>Caudoviricetes</taxon>
        <taxon>Autographivirales</taxon>
        <taxon>Stopalavirus</taxon>
        <taxon>Stopalavirus S38C3</taxon>
    </lineage>
</organism>
<evidence type="ECO:0000259" key="5">
    <source>
        <dbReference type="PROSITE" id="PS51688"/>
    </source>
</evidence>
<keyword evidence="2" id="KW-1227">Viral tail protein</keyword>
<evidence type="ECO:0000256" key="3">
    <source>
        <dbReference type="ARBA" id="ARBA00022844"/>
    </source>
</evidence>
<dbReference type="Proteomes" id="UP000504725">
    <property type="component" value="Segment"/>
</dbReference>
<keyword evidence="3" id="KW-0946">Virion</keyword>
<accession>A0A6S4P7W9</accession>
<feature type="domain" description="Peptidase S74" evidence="5">
    <location>
        <begin position="849"/>
        <end position="958"/>
    </location>
</feature>
<feature type="region of interest" description="Disordered" evidence="4">
    <location>
        <begin position="329"/>
        <end position="358"/>
    </location>
</feature>
<name>A0A6S4P7W9_9CAUD</name>
<dbReference type="GO" id="GO:0098015">
    <property type="term" value="C:virus tail"/>
    <property type="evidence" value="ECO:0007669"/>
    <property type="project" value="UniProtKB-KW"/>
</dbReference>
<keyword evidence="7" id="KW-1185">Reference proteome</keyword>